<dbReference type="EMBL" id="LAZR01029733">
    <property type="protein sequence ID" value="KKL58695.1"/>
    <property type="molecule type" value="Genomic_DNA"/>
</dbReference>
<dbReference type="Pfam" id="PF00724">
    <property type="entry name" value="Oxidored_FMN"/>
    <property type="match status" value="1"/>
</dbReference>
<dbReference type="InterPro" id="IPR001155">
    <property type="entry name" value="OxRdtase_FMN_N"/>
</dbReference>
<proteinExistence type="predicted"/>
<dbReference type="PANTHER" id="PTHR43656:SF2">
    <property type="entry name" value="BINDING OXIDOREDUCTASE, PUTATIVE (AFU_ORTHOLOGUE AFUA_2G08260)-RELATED"/>
    <property type="match status" value="1"/>
</dbReference>
<sequence>MHCGRQSYFVDATLAPSAVLEPITGNMPKEMTCEEIEDTIDSFANASHRAYKAGFNGVQFHGAHGYLLSEFLSPYTNKRTDEYGGTIDNRIRIFEEIYKRTRDRVGTDFPILAKINATDFLEGGLELIESKKIATRLASMGFAAIEISGGMWEVVKRTKDDLGWYPAMNPESRLNINSKDKEAYHKIYAKEIKSEIEIPLILV</sequence>
<feature type="non-terminal residue" evidence="4">
    <location>
        <position position="203"/>
    </location>
</feature>
<dbReference type="InterPro" id="IPR051799">
    <property type="entry name" value="NADH_flavin_oxidoreductase"/>
</dbReference>
<reference evidence="4" key="1">
    <citation type="journal article" date="2015" name="Nature">
        <title>Complex archaea that bridge the gap between prokaryotes and eukaryotes.</title>
        <authorList>
            <person name="Spang A."/>
            <person name="Saw J.H."/>
            <person name="Jorgensen S.L."/>
            <person name="Zaremba-Niedzwiedzka K."/>
            <person name="Martijn J."/>
            <person name="Lind A.E."/>
            <person name="van Eijk R."/>
            <person name="Schleper C."/>
            <person name="Guy L."/>
            <person name="Ettema T.J."/>
        </authorList>
    </citation>
    <scope>NUCLEOTIDE SEQUENCE</scope>
</reference>
<evidence type="ECO:0000256" key="2">
    <source>
        <dbReference type="ARBA" id="ARBA00023002"/>
    </source>
</evidence>
<dbReference type="AlphaFoldDB" id="A0A0F9FN21"/>
<evidence type="ECO:0000313" key="4">
    <source>
        <dbReference type="EMBL" id="KKL58695.1"/>
    </source>
</evidence>
<gene>
    <name evidence="4" type="ORF">LCGC14_2222790</name>
</gene>
<evidence type="ECO:0000256" key="1">
    <source>
        <dbReference type="ARBA" id="ARBA00022630"/>
    </source>
</evidence>
<organism evidence="4">
    <name type="scientific">marine sediment metagenome</name>
    <dbReference type="NCBI Taxonomy" id="412755"/>
    <lineage>
        <taxon>unclassified sequences</taxon>
        <taxon>metagenomes</taxon>
        <taxon>ecological metagenomes</taxon>
    </lineage>
</organism>
<keyword evidence="2" id="KW-0560">Oxidoreductase</keyword>
<feature type="domain" description="NADH:flavin oxidoreductase/NADH oxidase N-terminal" evidence="3">
    <location>
        <begin position="15"/>
        <end position="141"/>
    </location>
</feature>
<comment type="caution">
    <text evidence="4">The sequence shown here is derived from an EMBL/GenBank/DDBJ whole genome shotgun (WGS) entry which is preliminary data.</text>
</comment>
<dbReference type="Gene3D" id="3.20.20.70">
    <property type="entry name" value="Aldolase class I"/>
    <property type="match status" value="1"/>
</dbReference>
<dbReference type="PANTHER" id="PTHR43656">
    <property type="entry name" value="BINDING OXIDOREDUCTASE, PUTATIVE (AFU_ORTHOLOGUE AFUA_2G08260)-RELATED"/>
    <property type="match status" value="1"/>
</dbReference>
<dbReference type="SUPFAM" id="SSF51395">
    <property type="entry name" value="FMN-linked oxidoreductases"/>
    <property type="match status" value="1"/>
</dbReference>
<dbReference type="InterPro" id="IPR013785">
    <property type="entry name" value="Aldolase_TIM"/>
</dbReference>
<evidence type="ECO:0000259" key="3">
    <source>
        <dbReference type="Pfam" id="PF00724"/>
    </source>
</evidence>
<protein>
    <recommendedName>
        <fullName evidence="3">NADH:flavin oxidoreductase/NADH oxidase N-terminal domain-containing protein</fullName>
    </recommendedName>
</protein>
<name>A0A0F9FN21_9ZZZZ</name>
<dbReference type="GO" id="GO:0010181">
    <property type="term" value="F:FMN binding"/>
    <property type="evidence" value="ECO:0007669"/>
    <property type="project" value="InterPro"/>
</dbReference>
<dbReference type="GO" id="GO:0016491">
    <property type="term" value="F:oxidoreductase activity"/>
    <property type="evidence" value="ECO:0007669"/>
    <property type="project" value="UniProtKB-KW"/>
</dbReference>
<accession>A0A0F9FN21</accession>
<keyword evidence="1" id="KW-0285">Flavoprotein</keyword>